<dbReference type="Gene3D" id="3.30.450.350">
    <property type="entry name" value="CHASE domain"/>
    <property type="match status" value="1"/>
</dbReference>
<dbReference type="CDD" id="cd01949">
    <property type="entry name" value="GGDEF"/>
    <property type="match status" value="1"/>
</dbReference>
<gene>
    <name evidence="9" type="ordered locus">Avin_44470</name>
</gene>
<comment type="subcellular location">
    <subcellularLocation>
        <location evidence="2">Cell inner membrane</location>
    </subcellularLocation>
</comment>
<dbReference type="FunFam" id="3.30.70.270:FF:000001">
    <property type="entry name" value="Diguanylate cyclase domain protein"/>
    <property type="match status" value="1"/>
</dbReference>
<feature type="transmembrane region" description="Helical" evidence="6">
    <location>
        <begin position="298"/>
        <end position="315"/>
    </location>
</feature>
<evidence type="ECO:0000256" key="2">
    <source>
        <dbReference type="ARBA" id="ARBA00004533"/>
    </source>
</evidence>
<dbReference type="SMART" id="SM01079">
    <property type="entry name" value="CHASE"/>
    <property type="match status" value="1"/>
</dbReference>
<evidence type="ECO:0000256" key="4">
    <source>
        <dbReference type="ARBA" id="ARBA00022989"/>
    </source>
</evidence>
<evidence type="ECO:0000256" key="1">
    <source>
        <dbReference type="ARBA" id="ARBA00001946"/>
    </source>
</evidence>
<dbReference type="PROSITE" id="PS50839">
    <property type="entry name" value="CHASE"/>
    <property type="match status" value="1"/>
</dbReference>
<dbReference type="Pfam" id="PF03924">
    <property type="entry name" value="CHASE"/>
    <property type="match status" value="1"/>
</dbReference>
<dbReference type="Pfam" id="PF00990">
    <property type="entry name" value="GGDEF"/>
    <property type="match status" value="1"/>
</dbReference>
<keyword evidence="4 6" id="KW-1133">Transmembrane helix</keyword>
<evidence type="ECO:0000259" key="7">
    <source>
        <dbReference type="PROSITE" id="PS50839"/>
    </source>
</evidence>
<evidence type="ECO:0000313" key="10">
    <source>
        <dbReference type="Proteomes" id="UP000002424"/>
    </source>
</evidence>
<dbReference type="GO" id="GO:0007165">
    <property type="term" value="P:signal transduction"/>
    <property type="evidence" value="ECO:0007669"/>
    <property type="project" value="UniProtKB-ARBA"/>
</dbReference>
<keyword evidence="5 6" id="KW-0472">Membrane</keyword>
<dbReference type="OrthoDB" id="9812260at2"/>
<feature type="domain" description="CHASE" evidence="7">
    <location>
        <begin position="62"/>
        <end position="219"/>
    </location>
</feature>
<dbReference type="InterPro" id="IPR042240">
    <property type="entry name" value="CHASE_sf"/>
</dbReference>
<dbReference type="PANTHER" id="PTHR46663:SF2">
    <property type="entry name" value="GGDEF DOMAIN-CONTAINING PROTEIN"/>
    <property type="match status" value="1"/>
</dbReference>
<dbReference type="InterPro" id="IPR000160">
    <property type="entry name" value="GGDEF_dom"/>
</dbReference>
<dbReference type="InterPro" id="IPR052163">
    <property type="entry name" value="DGC-Regulatory_Protein"/>
</dbReference>
<dbReference type="InterPro" id="IPR029787">
    <property type="entry name" value="Nucleotide_cyclase"/>
</dbReference>
<dbReference type="NCBIfam" id="TIGR00254">
    <property type="entry name" value="GGDEF"/>
    <property type="match status" value="1"/>
</dbReference>
<proteinExistence type="predicted"/>
<dbReference type="KEGG" id="avn:Avin_44470"/>
<evidence type="ECO:0000313" key="9">
    <source>
        <dbReference type="EMBL" id="ACO80565.1"/>
    </source>
</evidence>
<dbReference type="eggNOG" id="COG2199">
    <property type="taxonomic scope" value="Bacteria"/>
</dbReference>
<dbReference type="STRING" id="322710.Avin_44470"/>
<dbReference type="HOGENOM" id="CLU_000445_70_59_6"/>
<evidence type="ECO:0000256" key="5">
    <source>
        <dbReference type="ARBA" id="ARBA00023136"/>
    </source>
</evidence>
<dbReference type="SMART" id="SM00267">
    <property type="entry name" value="GGDEF"/>
    <property type="match status" value="1"/>
</dbReference>
<dbReference type="EnsemblBacteria" id="ACO80565">
    <property type="protein sequence ID" value="ACO80565"/>
    <property type="gene ID" value="Avin_44470"/>
</dbReference>
<keyword evidence="10" id="KW-1185">Reference proteome</keyword>
<accession>C1DGR9</accession>
<dbReference type="Gene3D" id="3.30.70.270">
    <property type="match status" value="1"/>
</dbReference>
<reference evidence="9 10" key="1">
    <citation type="journal article" date="2009" name="J. Bacteriol.">
        <title>Genome sequence of Azotobacter vinelandii, an obligate aerobe specialized to support diverse anaerobic metabolic processes.</title>
        <authorList>
            <person name="Setubal J.C."/>
            <person name="dos Santos P."/>
            <person name="Goldman B.S."/>
            <person name="Ertesvag H."/>
            <person name="Espin G."/>
            <person name="Rubio L.M."/>
            <person name="Valla S."/>
            <person name="Almeida N.F."/>
            <person name="Balasubramanian D."/>
            <person name="Cromes L."/>
            <person name="Curatti L."/>
            <person name="Du Z."/>
            <person name="Godsy E."/>
            <person name="Goodner B."/>
            <person name="Hellner-Burris K."/>
            <person name="Hernandez J.A."/>
            <person name="Houmiel K."/>
            <person name="Imperial J."/>
            <person name="Kennedy C."/>
            <person name="Larson T.J."/>
            <person name="Latreille P."/>
            <person name="Ligon L.S."/>
            <person name="Lu J."/>
            <person name="Maerk M."/>
            <person name="Miller N.M."/>
            <person name="Norton S."/>
            <person name="O'Carroll I.P."/>
            <person name="Paulsen I."/>
            <person name="Raulfs E.C."/>
            <person name="Roemer R."/>
            <person name="Rosser J."/>
            <person name="Segura D."/>
            <person name="Slater S."/>
            <person name="Stricklin S.L."/>
            <person name="Studholme D.J."/>
            <person name="Sun J."/>
            <person name="Viana C.J."/>
            <person name="Wallin E."/>
            <person name="Wang B."/>
            <person name="Wheeler C."/>
            <person name="Zhu H."/>
            <person name="Dean D.R."/>
            <person name="Dixon R."/>
            <person name="Wood D."/>
        </authorList>
    </citation>
    <scope>NUCLEOTIDE SEQUENCE [LARGE SCALE GENOMIC DNA]</scope>
    <source>
        <strain evidence="10">DJ / ATCC BAA-1303</strain>
    </source>
</reference>
<feature type="domain" description="GGDEF" evidence="8">
    <location>
        <begin position="373"/>
        <end position="507"/>
    </location>
</feature>
<dbReference type="GO" id="GO:0003824">
    <property type="term" value="F:catalytic activity"/>
    <property type="evidence" value="ECO:0007669"/>
    <property type="project" value="UniProtKB-ARBA"/>
</dbReference>
<dbReference type="InterPro" id="IPR043128">
    <property type="entry name" value="Rev_trsase/Diguanyl_cyclase"/>
</dbReference>
<dbReference type="SUPFAM" id="SSF55073">
    <property type="entry name" value="Nucleotide cyclase"/>
    <property type="match status" value="1"/>
</dbReference>
<comment type="cofactor">
    <cofactor evidence="1">
        <name>Mg(2+)</name>
        <dbReference type="ChEBI" id="CHEBI:18420"/>
    </cofactor>
</comment>
<dbReference type="PANTHER" id="PTHR46663">
    <property type="entry name" value="DIGUANYLATE CYCLASE DGCT-RELATED"/>
    <property type="match status" value="1"/>
</dbReference>
<keyword evidence="3 6" id="KW-0812">Transmembrane</keyword>
<name>C1DGR9_AZOVD</name>
<dbReference type="EMBL" id="CP001157">
    <property type="protein sequence ID" value="ACO80565.1"/>
    <property type="molecule type" value="Genomic_DNA"/>
</dbReference>
<dbReference type="eggNOG" id="COG3614">
    <property type="taxonomic scope" value="Bacteria"/>
</dbReference>
<evidence type="ECO:0000256" key="6">
    <source>
        <dbReference type="SAM" id="Phobius"/>
    </source>
</evidence>
<dbReference type="Proteomes" id="UP000002424">
    <property type="component" value="Chromosome"/>
</dbReference>
<organism evidence="9 10">
    <name type="scientific">Azotobacter vinelandii (strain DJ / ATCC BAA-1303)</name>
    <dbReference type="NCBI Taxonomy" id="322710"/>
    <lineage>
        <taxon>Bacteria</taxon>
        <taxon>Pseudomonadati</taxon>
        <taxon>Pseudomonadota</taxon>
        <taxon>Gammaproteobacteria</taxon>
        <taxon>Pseudomonadales</taxon>
        <taxon>Pseudomonadaceae</taxon>
        <taxon>Azotobacter</taxon>
    </lineage>
</organism>
<sequence>MLVVGGLGGVLSVIAYLYSSTLERRVQVAEFQRLAHVQFHGVQDFLEHSPQVLLAFRGLFMSAETIEREEFASFAREVLPNYPEILAVHWAPKIAAEQRTEFEWKLFPWQERPLGIFDLGSDGRTPVPAPARAEYLPMGYVEPLQANRQGLGFDVLASPHDRETALVSARLGLQRATPVFPLPQDPDGAPVVAIYQPLYRKGMPVLTDEQRWRALEGHLILLLQPGVLLRRLSFSQRQVEVRLYELEDGRPLAIQPRGAVPHEPGDGVVQYELVIPGRQWLIEFVASRDSLPASAQPLLLMLSLLALTLVLLLFLDRSWRGAIALARLNRELMERQGELDGLVYRDALTGLPNRRLLFDRIYMAIGQQRRQGGRLAVCMLDLDGFKTVNDRFGHQAGDLLLKEVAQCMQAVLRPSDTLARFGGDEFVVVLPGVGDGKTLDGILKRLIEQVSQPMALDGGQSSVAVSASIGVAFAGERSDINELLREADQAMYEAKRAGKACYRIFGTGQAASA</sequence>
<protein>
    <submittedName>
        <fullName evidence="9">Transmembrane sensor cyclic di-GMP signal transduction protein</fullName>
    </submittedName>
</protein>
<dbReference type="InterPro" id="IPR006189">
    <property type="entry name" value="CHASE_dom"/>
</dbReference>
<dbReference type="GO" id="GO:0005886">
    <property type="term" value="C:plasma membrane"/>
    <property type="evidence" value="ECO:0007669"/>
    <property type="project" value="UniProtKB-SubCell"/>
</dbReference>
<dbReference type="AlphaFoldDB" id="C1DGR9"/>
<dbReference type="PROSITE" id="PS50887">
    <property type="entry name" value="GGDEF"/>
    <property type="match status" value="1"/>
</dbReference>
<evidence type="ECO:0000256" key="3">
    <source>
        <dbReference type="ARBA" id="ARBA00022692"/>
    </source>
</evidence>
<evidence type="ECO:0000259" key="8">
    <source>
        <dbReference type="PROSITE" id="PS50887"/>
    </source>
</evidence>